<dbReference type="PANTHER" id="PTHR46832">
    <property type="entry name" value="5'-METHYLTHIOADENOSINE/S-ADENOSYLHOMOCYSTEINE NUCLEOSIDASE"/>
    <property type="match status" value="1"/>
</dbReference>
<dbReference type="GO" id="GO:0008782">
    <property type="term" value="F:adenosylhomocysteine nucleosidase activity"/>
    <property type="evidence" value="ECO:0007669"/>
    <property type="project" value="TreeGrafter"/>
</dbReference>
<feature type="domain" description="Nucleoside phosphorylase" evidence="1">
    <location>
        <begin position="162"/>
        <end position="378"/>
    </location>
</feature>
<evidence type="ECO:0000313" key="2">
    <source>
        <dbReference type="EMBL" id="QBA22340.1"/>
    </source>
</evidence>
<dbReference type="InterPro" id="IPR000845">
    <property type="entry name" value="Nucleoside_phosphorylase_d"/>
</dbReference>
<organism evidence="2">
    <name type="scientific">Chryseobacterium indologenes</name>
    <name type="common">Flavobacterium indologenes</name>
    <dbReference type="NCBI Taxonomy" id="253"/>
    <lineage>
        <taxon>Bacteria</taxon>
        <taxon>Pseudomonadati</taxon>
        <taxon>Bacteroidota</taxon>
        <taxon>Flavobacteriia</taxon>
        <taxon>Flavobacteriales</taxon>
        <taxon>Weeksellaceae</taxon>
        <taxon>Chryseobacterium group</taxon>
        <taxon>Chryseobacterium</taxon>
    </lineage>
</organism>
<dbReference type="SUPFAM" id="SSF53167">
    <property type="entry name" value="Purine and uridine phosphorylases"/>
    <property type="match status" value="1"/>
</dbReference>
<dbReference type="AlphaFoldDB" id="A0A411DPT7"/>
<dbReference type="GO" id="GO:0008930">
    <property type="term" value="F:methylthioadenosine nucleosidase activity"/>
    <property type="evidence" value="ECO:0007669"/>
    <property type="project" value="TreeGrafter"/>
</dbReference>
<dbReference type="InterPro" id="IPR035994">
    <property type="entry name" value="Nucleoside_phosphorylase_sf"/>
</dbReference>
<name>A0A411DPT7_CHRID</name>
<evidence type="ECO:0000259" key="1">
    <source>
        <dbReference type="Pfam" id="PF01048"/>
    </source>
</evidence>
<dbReference type="GO" id="GO:0009116">
    <property type="term" value="P:nucleoside metabolic process"/>
    <property type="evidence" value="ECO:0007669"/>
    <property type="project" value="InterPro"/>
</dbReference>
<protein>
    <recommendedName>
        <fullName evidence="1">Nucleoside phosphorylase domain-containing protein</fullName>
    </recommendedName>
</protein>
<proteinExistence type="predicted"/>
<dbReference type="EMBL" id="CP035532">
    <property type="protein sequence ID" value="QBA22340.1"/>
    <property type="molecule type" value="Genomic_DNA"/>
</dbReference>
<accession>A0A411DPT7</accession>
<gene>
    <name evidence="2" type="ORF">EU348_14500</name>
</gene>
<reference evidence="2" key="1">
    <citation type="submission" date="2019-01" db="EMBL/GenBank/DDBJ databases">
        <title>Whole Genome Sequencing for Putative Detection of Antimicrobial Resistance and Potential Virulence Factors in Chryseobacterium indologenes isolated from Nile Tilapia in Tanzania.</title>
        <authorList>
            <person name="Mwega E."/>
            <person name="Mutoloki S."/>
            <person name="Mugimba K."/>
            <person name="Colquhoun D."/>
            <person name="Mdegela R."/>
            <person name="Evensen O."/>
            <person name="Wasteson Y."/>
        </authorList>
    </citation>
    <scope>NUCLEOTIDE SEQUENCE [LARGE SCALE GENOMIC DNA]</scope>
    <source>
        <strain evidence="2">StR 01</strain>
    </source>
</reference>
<dbReference type="GO" id="GO:0005829">
    <property type="term" value="C:cytosol"/>
    <property type="evidence" value="ECO:0007669"/>
    <property type="project" value="TreeGrafter"/>
</dbReference>
<dbReference type="Gene3D" id="3.40.50.1580">
    <property type="entry name" value="Nucleoside phosphorylase domain"/>
    <property type="match status" value="1"/>
</dbReference>
<dbReference type="GO" id="GO:0019284">
    <property type="term" value="P:L-methionine salvage from S-adenosylmethionine"/>
    <property type="evidence" value="ECO:0007669"/>
    <property type="project" value="TreeGrafter"/>
</dbReference>
<sequence>MNDTHRELKVLQANLLRLEAHKYFNSKEFNYVILENDLDYPFGVQMISKGRMNINAKLESFIAILNKLLSQWINFEPNSDNAKRIGSFFNNIIEQTFISFIEWNEDIKDYTKFIECLRKIGPIEDSTVKIIEKKIEEKNKLKETVKINYEKKMESSDIIYEYAIITALEEDEMEQILPLLEIVDQEGHIRRGYFKNNPDKKVVLASQLETGMIDASIIATEIIINYRPKYIIMPGVLGGKPKDTQIGDVIVATKVFTIDKGKLKGKDHLKEIEASIINNRKITDFKTHKIKIQDYIRDSHPTSKKPITIHFDPIASVRQVIDSEGFFMENFTPIERKTIGVEMESYGITRACELVGDGKTIPIIIKSVMDNTQDKTDGAKKYAAWTSATFLDYVIKNNLL</sequence>
<dbReference type="PANTHER" id="PTHR46832:SF1">
    <property type="entry name" value="5'-METHYLTHIOADENOSINE_S-ADENOSYLHOMOCYSTEINE NUCLEOSIDASE"/>
    <property type="match status" value="1"/>
</dbReference>
<dbReference type="Pfam" id="PF01048">
    <property type="entry name" value="PNP_UDP_1"/>
    <property type="match status" value="1"/>
</dbReference>